<evidence type="ECO:0000256" key="2">
    <source>
        <dbReference type="SAM" id="SignalP"/>
    </source>
</evidence>
<reference evidence="4 5" key="1">
    <citation type="submission" date="2018-05" db="EMBL/GenBank/DDBJ databases">
        <title>Genomic Encyclopedia of Type Strains, Phase IV (KMG-V): Genome sequencing to study the core and pangenomes of soil and plant-associated prokaryotes.</title>
        <authorList>
            <person name="Whitman W."/>
        </authorList>
    </citation>
    <scope>NUCLEOTIDE SEQUENCE [LARGE SCALE GENOMIC DNA]</scope>
    <source>
        <strain evidence="4 5">SLV-132</strain>
    </source>
</reference>
<dbReference type="PANTHER" id="PTHR21666:SF263">
    <property type="entry name" value="MUREIN HYDROLASE ACTIVATOR NLPD"/>
    <property type="match status" value="1"/>
</dbReference>
<feature type="chain" id="PRO_5016269831" evidence="2">
    <location>
        <begin position="31"/>
        <end position="304"/>
    </location>
</feature>
<dbReference type="PANTHER" id="PTHR21666">
    <property type="entry name" value="PEPTIDASE-RELATED"/>
    <property type="match status" value="1"/>
</dbReference>
<dbReference type="CDD" id="cd12797">
    <property type="entry name" value="M23_peptidase"/>
    <property type="match status" value="1"/>
</dbReference>
<feature type="domain" description="LysM" evidence="3">
    <location>
        <begin position="62"/>
        <end position="106"/>
    </location>
</feature>
<organism evidence="4 5">
    <name type="scientific">Cupriavidus plantarum</name>
    <dbReference type="NCBI Taxonomy" id="942865"/>
    <lineage>
        <taxon>Bacteria</taxon>
        <taxon>Pseudomonadati</taxon>
        <taxon>Pseudomonadota</taxon>
        <taxon>Betaproteobacteria</taxon>
        <taxon>Burkholderiales</taxon>
        <taxon>Burkholderiaceae</taxon>
        <taxon>Cupriavidus</taxon>
    </lineage>
</organism>
<feature type="signal peptide" evidence="2">
    <location>
        <begin position="1"/>
        <end position="30"/>
    </location>
</feature>
<dbReference type="InterPro" id="IPR011055">
    <property type="entry name" value="Dup_hybrid_motif"/>
</dbReference>
<dbReference type="RefSeq" id="WP_109580716.1">
    <property type="nucleotide sequence ID" value="NZ_QGGT01000001.1"/>
</dbReference>
<name>A0A316EW54_9BURK</name>
<dbReference type="PROSITE" id="PS51782">
    <property type="entry name" value="LYSM"/>
    <property type="match status" value="1"/>
</dbReference>
<dbReference type="InterPro" id="IPR018392">
    <property type="entry name" value="LysM"/>
</dbReference>
<sequence length="304" mass="31178">MHNNVKSEHFARAGQVLVVTAMAALLGACANSPMPGPAPVVDRTSTSGAPAAAAALEPAPPGYYRVKRGDTLYRIALENGQSYRDVAGWNNLGNVNQIEVGQLLRVVPPSADPNAAAGVATVPINSGSVQAQPIDASRPVGTPMSAASAAPATPAAGAASAPAAAAASTSSAAPSSASSAVADGSIRMAWPATGQLIGKFDEKGNKGIDIAGKKGDPVLAAEEGKVIHVGPLRGYGNLVIIKHNETYLTAYGHNDKVLVAEQSTVRKGQKIAEMGNSDTDRVKLHFEVRKNGKPVDPMRYLPPQ</sequence>
<dbReference type="Pfam" id="PF01476">
    <property type="entry name" value="LysM"/>
    <property type="match status" value="1"/>
</dbReference>
<keyword evidence="2" id="KW-0732">Signal</keyword>
<dbReference type="CDD" id="cd00118">
    <property type="entry name" value="LysM"/>
    <property type="match status" value="1"/>
</dbReference>
<dbReference type="InterPro" id="IPR050570">
    <property type="entry name" value="Cell_wall_metabolism_enzyme"/>
</dbReference>
<evidence type="ECO:0000259" key="3">
    <source>
        <dbReference type="PROSITE" id="PS51782"/>
    </source>
</evidence>
<dbReference type="Gene3D" id="2.70.70.10">
    <property type="entry name" value="Glucose Permease (Domain IIA)"/>
    <property type="match status" value="1"/>
</dbReference>
<dbReference type="SUPFAM" id="SSF51261">
    <property type="entry name" value="Duplicated hybrid motif"/>
    <property type="match status" value="1"/>
</dbReference>
<dbReference type="EMBL" id="QGGT01000001">
    <property type="protein sequence ID" value="PWK36937.1"/>
    <property type="molecule type" value="Genomic_DNA"/>
</dbReference>
<accession>A0A316EW54</accession>
<dbReference type="Proteomes" id="UP000245754">
    <property type="component" value="Unassembled WGS sequence"/>
</dbReference>
<evidence type="ECO:0000313" key="4">
    <source>
        <dbReference type="EMBL" id="PWK36937.1"/>
    </source>
</evidence>
<keyword evidence="4" id="KW-0378">Hydrolase</keyword>
<comment type="caution">
    <text evidence="4">The sequence shown here is derived from an EMBL/GenBank/DDBJ whole genome shotgun (WGS) entry which is preliminary data.</text>
</comment>
<dbReference type="GO" id="GO:0009279">
    <property type="term" value="C:cell outer membrane"/>
    <property type="evidence" value="ECO:0007669"/>
    <property type="project" value="TreeGrafter"/>
</dbReference>
<comment type="similarity">
    <text evidence="1">Belongs to the E.coli NlpD/Haemophilus LppB family.</text>
</comment>
<dbReference type="InterPro" id="IPR036779">
    <property type="entry name" value="LysM_dom_sf"/>
</dbReference>
<evidence type="ECO:0000313" key="5">
    <source>
        <dbReference type="Proteomes" id="UP000245754"/>
    </source>
</evidence>
<dbReference type="PROSITE" id="PS51257">
    <property type="entry name" value="PROKAR_LIPOPROTEIN"/>
    <property type="match status" value="1"/>
</dbReference>
<dbReference type="InterPro" id="IPR016047">
    <property type="entry name" value="M23ase_b-sheet_dom"/>
</dbReference>
<dbReference type="GO" id="GO:0004222">
    <property type="term" value="F:metalloendopeptidase activity"/>
    <property type="evidence" value="ECO:0007669"/>
    <property type="project" value="TreeGrafter"/>
</dbReference>
<dbReference type="AlphaFoldDB" id="A0A316EW54"/>
<proteinExistence type="inferred from homology"/>
<dbReference type="GO" id="GO:0032153">
    <property type="term" value="C:cell division site"/>
    <property type="evidence" value="ECO:0007669"/>
    <property type="project" value="TreeGrafter"/>
</dbReference>
<gene>
    <name evidence="4" type="ORF">C7419_101811</name>
</gene>
<dbReference type="Pfam" id="PF01551">
    <property type="entry name" value="Peptidase_M23"/>
    <property type="match status" value="1"/>
</dbReference>
<dbReference type="Gene3D" id="3.10.350.10">
    <property type="entry name" value="LysM domain"/>
    <property type="match status" value="1"/>
</dbReference>
<protein>
    <submittedName>
        <fullName evidence="4">Murein DD-endopeptidase MepM/ murein hydrolase activator NlpD</fullName>
    </submittedName>
</protein>
<evidence type="ECO:0000256" key="1">
    <source>
        <dbReference type="ARBA" id="ARBA00038420"/>
    </source>
</evidence>
<keyword evidence="5" id="KW-1185">Reference proteome</keyword>
<dbReference type="SMART" id="SM00257">
    <property type="entry name" value="LysM"/>
    <property type="match status" value="1"/>
</dbReference>